<gene>
    <name evidence="1" type="ORF">CDAR_549861</name>
</gene>
<protein>
    <submittedName>
        <fullName evidence="1">Uncharacterized protein</fullName>
    </submittedName>
</protein>
<name>A0AAV4Q2X8_9ARAC</name>
<sequence>MTAYSAHHQTQPTITISTKLHIYHNSPVPQIPKPSIAWHETTSRRMKVRYYLHLDVMFPLLWIDIPFVDNIEDEKREYVSGVHNYRCAKDMRGT</sequence>
<proteinExistence type="predicted"/>
<dbReference type="Proteomes" id="UP001054837">
    <property type="component" value="Unassembled WGS sequence"/>
</dbReference>
<accession>A0AAV4Q2X8</accession>
<organism evidence="1 2">
    <name type="scientific">Caerostris darwini</name>
    <dbReference type="NCBI Taxonomy" id="1538125"/>
    <lineage>
        <taxon>Eukaryota</taxon>
        <taxon>Metazoa</taxon>
        <taxon>Ecdysozoa</taxon>
        <taxon>Arthropoda</taxon>
        <taxon>Chelicerata</taxon>
        <taxon>Arachnida</taxon>
        <taxon>Araneae</taxon>
        <taxon>Araneomorphae</taxon>
        <taxon>Entelegynae</taxon>
        <taxon>Araneoidea</taxon>
        <taxon>Araneidae</taxon>
        <taxon>Caerostris</taxon>
    </lineage>
</organism>
<evidence type="ECO:0000313" key="2">
    <source>
        <dbReference type="Proteomes" id="UP001054837"/>
    </source>
</evidence>
<dbReference type="EMBL" id="BPLQ01003733">
    <property type="protein sequence ID" value="GIY02742.1"/>
    <property type="molecule type" value="Genomic_DNA"/>
</dbReference>
<comment type="caution">
    <text evidence="1">The sequence shown here is derived from an EMBL/GenBank/DDBJ whole genome shotgun (WGS) entry which is preliminary data.</text>
</comment>
<keyword evidence="2" id="KW-1185">Reference proteome</keyword>
<evidence type="ECO:0000313" key="1">
    <source>
        <dbReference type="EMBL" id="GIY02742.1"/>
    </source>
</evidence>
<reference evidence="1 2" key="1">
    <citation type="submission" date="2021-06" db="EMBL/GenBank/DDBJ databases">
        <title>Caerostris darwini draft genome.</title>
        <authorList>
            <person name="Kono N."/>
            <person name="Arakawa K."/>
        </authorList>
    </citation>
    <scope>NUCLEOTIDE SEQUENCE [LARGE SCALE GENOMIC DNA]</scope>
</reference>
<dbReference type="AlphaFoldDB" id="A0AAV4Q2X8"/>